<protein>
    <submittedName>
        <fullName evidence="3">Uncharacterized protein</fullName>
    </submittedName>
</protein>
<reference evidence="3 4" key="1">
    <citation type="submission" date="2019-02" db="EMBL/GenBank/DDBJ databases">
        <title>Deep-cultivation of Planctomycetes and their phenomic and genomic characterization uncovers novel biology.</title>
        <authorList>
            <person name="Wiegand S."/>
            <person name="Jogler M."/>
            <person name="Boedeker C."/>
            <person name="Pinto D."/>
            <person name="Vollmers J."/>
            <person name="Rivas-Marin E."/>
            <person name="Kohn T."/>
            <person name="Peeters S.H."/>
            <person name="Heuer A."/>
            <person name="Rast P."/>
            <person name="Oberbeckmann S."/>
            <person name="Bunk B."/>
            <person name="Jeske O."/>
            <person name="Meyerdierks A."/>
            <person name="Storesund J.E."/>
            <person name="Kallscheuer N."/>
            <person name="Luecker S."/>
            <person name="Lage O.M."/>
            <person name="Pohl T."/>
            <person name="Merkel B.J."/>
            <person name="Hornburger P."/>
            <person name="Mueller R.-W."/>
            <person name="Bruemmer F."/>
            <person name="Labrenz M."/>
            <person name="Spormann A.M."/>
            <person name="Op den Camp H."/>
            <person name="Overmann J."/>
            <person name="Amann R."/>
            <person name="Jetten M.S.M."/>
            <person name="Mascher T."/>
            <person name="Medema M.H."/>
            <person name="Devos D.P."/>
            <person name="Kaster A.-K."/>
            <person name="Ovreas L."/>
            <person name="Rohde M."/>
            <person name="Galperin M.Y."/>
            <person name="Jogler C."/>
        </authorList>
    </citation>
    <scope>NUCLEOTIDE SEQUENCE [LARGE SCALE GENOMIC DNA]</scope>
    <source>
        <strain evidence="3 4">FF011L</strain>
    </source>
</reference>
<evidence type="ECO:0000256" key="1">
    <source>
        <dbReference type="SAM" id="MobiDB-lite"/>
    </source>
</evidence>
<name>A0A517MHM4_9BACT</name>
<evidence type="ECO:0000313" key="4">
    <source>
        <dbReference type="Proteomes" id="UP000320672"/>
    </source>
</evidence>
<proteinExistence type="predicted"/>
<sequence length="330" mass="36922">MSIDYQKLIHGYLDDSLSGEQQDQLNQWIKADEKNARQFASFMMLHDRLRSELAAPEHDATYAVEPIKPQSSGWWRRSFAVVSTACAVLLIAGIFWQTVDTPSASAAMIELNRIIEVNDLPMARTFLISVRDTVIPPRHQDPSTPERRRPPKPSLDGATLDVRGSNQFVLKRQTAQGDDFVTGSNGTTSWAVRPDGPVRYSNDVIHFARDLPGHEDGLPINNLHDGLEALRTAYDLELLPRETQKPDAARGSEVERQLVAVKKPGFRGAARVEIRYAEVSGKILELRFYEMAYGPQQITLTMTAIEEGGLAANHFDHASHHGPERAVEYE</sequence>
<dbReference type="Proteomes" id="UP000320672">
    <property type="component" value="Chromosome"/>
</dbReference>
<accession>A0A517MHM4</accession>
<feature type="region of interest" description="Disordered" evidence="1">
    <location>
        <begin position="134"/>
        <end position="158"/>
    </location>
</feature>
<evidence type="ECO:0000313" key="3">
    <source>
        <dbReference type="EMBL" id="QDS94381.1"/>
    </source>
</evidence>
<keyword evidence="2" id="KW-0472">Membrane</keyword>
<feature type="compositionally biased region" description="Basic and acidic residues" evidence="1">
    <location>
        <begin position="138"/>
        <end position="148"/>
    </location>
</feature>
<evidence type="ECO:0000256" key="2">
    <source>
        <dbReference type="SAM" id="Phobius"/>
    </source>
</evidence>
<dbReference type="EMBL" id="CP036262">
    <property type="protein sequence ID" value="QDS94381.1"/>
    <property type="molecule type" value="Genomic_DNA"/>
</dbReference>
<dbReference type="KEGG" id="rml:FF011L_31600"/>
<keyword evidence="2" id="KW-1133">Transmembrane helix</keyword>
<gene>
    <name evidence="3" type="ORF">FF011L_31600</name>
</gene>
<keyword evidence="2" id="KW-0812">Transmembrane</keyword>
<dbReference type="PANTHER" id="PTHR30273:SF2">
    <property type="entry name" value="PROTEIN FECR"/>
    <property type="match status" value="1"/>
</dbReference>
<dbReference type="OrthoDB" id="245850at2"/>
<organism evidence="3 4">
    <name type="scientific">Roseimaritima multifibrata</name>
    <dbReference type="NCBI Taxonomy" id="1930274"/>
    <lineage>
        <taxon>Bacteria</taxon>
        <taxon>Pseudomonadati</taxon>
        <taxon>Planctomycetota</taxon>
        <taxon>Planctomycetia</taxon>
        <taxon>Pirellulales</taxon>
        <taxon>Pirellulaceae</taxon>
        <taxon>Roseimaritima</taxon>
    </lineage>
</organism>
<dbReference type="PANTHER" id="PTHR30273">
    <property type="entry name" value="PERIPLASMIC SIGNAL SENSOR AND SIGMA FACTOR ACTIVATOR FECR-RELATED"/>
    <property type="match status" value="1"/>
</dbReference>
<feature type="transmembrane region" description="Helical" evidence="2">
    <location>
        <begin position="78"/>
        <end position="96"/>
    </location>
</feature>
<keyword evidence="4" id="KW-1185">Reference proteome</keyword>
<dbReference type="InterPro" id="IPR012373">
    <property type="entry name" value="Ferrdict_sens_TM"/>
</dbReference>
<dbReference type="RefSeq" id="WP_145352424.1">
    <property type="nucleotide sequence ID" value="NZ_CP036262.1"/>
</dbReference>
<dbReference type="AlphaFoldDB" id="A0A517MHM4"/>
<dbReference type="GO" id="GO:0016989">
    <property type="term" value="F:sigma factor antagonist activity"/>
    <property type="evidence" value="ECO:0007669"/>
    <property type="project" value="TreeGrafter"/>
</dbReference>